<comment type="caution">
    <text evidence="2">The sequence shown here is derived from an EMBL/GenBank/DDBJ whole genome shotgun (WGS) entry which is preliminary data.</text>
</comment>
<dbReference type="SUPFAM" id="SSF55874">
    <property type="entry name" value="ATPase domain of HSP90 chaperone/DNA topoisomerase II/histidine kinase"/>
    <property type="match status" value="1"/>
</dbReference>
<protein>
    <submittedName>
        <fullName evidence="2">Uncharacterized protein</fullName>
    </submittedName>
</protein>
<dbReference type="Proteomes" id="UP000677082">
    <property type="component" value="Unassembled WGS sequence"/>
</dbReference>
<organism evidence="2 3">
    <name type="scientific">Paractinoplanes toevensis</name>
    <dbReference type="NCBI Taxonomy" id="571911"/>
    <lineage>
        <taxon>Bacteria</taxon>
        <taxon>Bacillati</taxon>
        <taxon>Actinomycetota</taxon>
        <taxon>Actinomycetes</taxon>
        <taxon>Micromonosporales</taxon>
        <taxon>Micromonosporaceae</taxon>
        <taxon>Paractinoplanes</taxon>
    </lineage>
</organism>
<name>A0A919T8M5_9ACTN</name>
<dbReference type="RefSeq" id="WP_213006054.1">
    <property type="nucleotide sequence ID" value="NZ_BOQN01000023.1"/>
</dbReference>
<reference evidence="2 3" key="1">
    <citation type="submission" date="2021-03" db="EMBL/GenBank/DDBJ databases">
        <title>Whole genome shotgun sequence of Actinoplanes toevensis NBRC 105298.</title>
        <authorList>
            <person name="Komaki H."/>
            <person name="Tamura T."/>
        </authorList>
    </citation>
    <scope>NUCLEOTIDE SEQUENCE [LARGE SCALE GENOMIC DNA]</scope>
    <source>
        <strain evidence="2 3">NBRC 105298</strain>
    </source>
</reference>
<keyword evidence="3" id="KW-1185">Reference proteome</keyword>
<dbReference type="EMBL" id="BOQN01000023">
    <property type="protein sequence ID" value="GIM90106.1"/>
    <property type="molecule type" value="Genomic_DNA"/>
</dbReference>
<evidence type="ECO:0000256" key="1">
    <source>
        <dbReference type="SAM" id="MobiDB-lite"/>
    </source>
</evidence>
<evidence type="ECO:0000313" key="2">
    <source>
        <dbReference type="EMBL" id="GIM90106.1"/>
    </source>
</evidence>
<feature type="region of interest" description="Disordered" evidence="1">
    <location>
        <begin position="480"/>
        <end position="503"/>
    </location>
</feature>
<dbReference type="AlphaFoldDB" id="A0A919T8M5"/>
<gene>
    <name evidence="2" type="ORF">Ato02nite_018990</name>
</gene>
<evidence type="ECO:0000313" key="3">
    <source>
        <dbReference type="Proteomes" id="UP000677082"/>
    </source>
</evidence>
<proteinExistence type="predicted"/>
<accession>A0A919T8M5</accession>
<dbReference type="InterPro" id="IPR036890">
    <property type="entry name" value="HATPase_C_sf"/>
</dbReference>
<sequence length="681" mass="74423">MPALAPLPATVDTLAYPISPDYVKSWTPVRAICELIANALDEDPQARVVWADGVLTITDTGPGIPEEGLILGYSSKTNAQIGQFGEGKKLACLVLARSPHIGQVRCDTVGYGFTPTVEHRRLLGGLIPSRSEQGAEVLIYHLFRTTRTQGTVISIVCPPEPADEAIGRFRALSEPGYTAPDAPGRCVLTGEPGRVWIGGVLVCTMPGFLASYDLPLDDKALQNRDRTVIEAGALRDAVRAILADSQDPTIVDRFATHVLAGHKLREQEQFFDKVSQPRPQAAWRSWARVHLPAQTFYTDPNHEEAALDLRDKGFTEVTANGLSSHQRWALMHLLGVEAARQSQRRHYEKTRNKTTWVPNSALTDEQRTALAEATLLVRRGIGAFALDGVRVYSASETNLCSDGFYNPQTGGVAVHLNALADRYRLLGVLLHEAAHRVAHRGGGRWIPVPDWADRCRGFEHVLGDFAAQMLEYLADGAPLPDLDETAQQPPATGRARRSRVDDPAVPVTRRELAHLITDRLPQALVAGGFTDAKDLVASTAVHPDVWRTLTNPRAAGFRASMGRGRAWNYDKTALIAEALGVHTPVVWLGYNLCEGAMLGRRREKWGQPGQWSKKMREATERACADLETLGGAYADQVPALRALLTGQTPAPTGDDSWQAPARELIALERARLNLTTDTATQ</sequence>